<proteinExistence type="predicted"/>
<keyword evidence="2" id="KW-1133">Transmembrane helix</keyword>
<dbReference type="Pfam" id="PF23994">
    <property type="entry name" value="DUF7312"/>
    <property type="match status" value="1"/>
</dbReference>
<feature type="domain" description="DUF7312" evidence="3">
    <location>
        <begin position="67"/>
        <end position="110"/>
    </location>
</feature>
<keyword evidence="2" id="KW-0472">Membrane</keyword>
<evidence type="ECO:0000256" key="2">
    <source>
        <dbReference type="SAM" id="Phobius"/>
    </source>
</evidence>
<feature type="compositionally biased region" description="Polar residues" evidence="1">
    <location>
        <begin position="59"/>
        <end position="71"/>
    </location>
</feature>
<sequence length="117" mass="12537">MSDDEAGETPTDGPNGDPRVGGGNESRTHERGQQVDGTTAPVEPDRIPVATADERNRYTESAQSATETGTASEEFGPEPSDRIIEPESPSFENAIFVLLGALLMILIMFRLQSVVGF</sequence>
<feature type="region of interest" description="Disordered" evidence="1">
    <location>
        <begin position="1"/>
        <end position="83"/>
    </location>
</feature>
<name>A0AAP2Z624_9EURY</name>
<protein>
    <recommendedName>
        <fullName evidence="3">DUF7312 domain-containing protein</fullName>
    </recommendedName>
</protein>
<organism evidence="4 5">
    <name type="scientific">Natronosalvus hydrolyticus</name>
    <dbReference type="NCBI Taxonomy" id="2979988"/>
    <lineage>
        <taxon>Archaea</taxon>
        <taxon>Methanobacteriati</taxon>
        <taxon>Methanobacteriota</taxon>
        <taxon>Stenosarchaea group</taxon>
        <taxon>Halobacteria</taxon>
        <taxon>Halobacteriales</taxon>
        <taxon>Natrialbaceae</taxon>
        <taxon>Natronosalvus</taxon>
    </lineage>
</organism>
<evidence type="ECO:0000259" key="3">
    <source>
        <dbReference type="Pfam" id="PF23994"/>
    </source>
</evidence>
<accession>A0AAP2Z624</accession>
<keyword evidence="2" id="KW-0812">Transmembrane</keyword>
<gene>
    <name evidence="4" type="ORF">OB919_02135</name>
</gene>
<comment type="caution">
    <text evidence="4">The sequence shown here is derived from an EMBL/GenBank/DDBJ whole genome shotgun (WGS) entry which is preliminary data.</text>
</comment>
<dbReference type="RefSeq" id="WP_342805903.1">
    <property type="nucleotide sequence ID" value="NZ_JAOPJZ010000001.1"/>
</dbReference>
<feature type="transmembrane region" description="Helical" evidence="2">
    <location>
        <begin position="94"/>
        <end position="111"/>
    </location>
</feature>
<reference evidence="4 5" key="1">
    <citation type="submission" date="2022-09" db="EMBL/GenBank/DDBJ databases">
        <title>Enrichment on poylsaccharides allowed isolation of novel metabolic and taxonomic groups of Haloarchaea.</title>
        <authorList>
            <person name="Sorokin D.Y."/>
            <person name="Elcheninov A.G."/>
            <person name="Khizhniak T.V."/>
            <person name="Kolganova T.V."/>
            <person name="Kublanov I.V."/>
        </authorList>
    </citation>
    <scope>NUCLEOTIDE SEQUENCE [LARGE SCALE GENOMIC DNA]</scope>
    <source>
        <strain evidence="4 5">AArc-curdl1</strain>
    </source>
</reference>
<dbReference type="InterPro" id="IPR055736">
    <property type="entry name" value="DUF7312"/>
</dbReference>
<dbReference type="Proteomes" id="UP001321047">
    <property type="component" value="Unassembled WGS sequence"/>
</dbReference>
<keyword evidence="5" id="KW-1185">Reference proteome</keyword>
<evidence type="ECO:0000313" key="5">
    <source>
        <dbReference type="Proteomes" id="UP001321047"/>
    </source>
</evidence>
<evidence type="ECO:0000313" key="4">
    <source>
        <dbReference type="EMBL" id="MCU4750788.1"/>
    </source>
</evidence>
<dbReference type="AlphaFoldDB" id="A0AAP2Z624"/>
<dbReference type="EMBL" id="JAOPJZ010000001">
    <property type="protein sequence ID" value="MCU4750788.1"/>
    <property type="molecule type" value="Genomic_DNA"/>
</dbReference>
<evidence type="ECO:0000256" key="1">
    <source>
        <dbReference type="SAM" id="MobiDB-lite"/>
    </source>
</evidence>